<evidence type="ECO:0000313" key="3">
    <source>
        <dbReference type="EMBL" id="KCZ80706.1"/>
    </source>
</evidence>
<accession>A0A059F164</accession>
<name>A0A059F164_9MICR</name>
<keyword evidence="1" id="KW-0378">Hydrolase</keyword>
<dbReference type="GO" id="GO:0033192">
    <property type="term" value="F:calmodulin-dependent protein phosphatase activity"/>
    <property type="evidence" value="ECO:0007669"/>
    <property type="project" value="InterPro"/>
</dbReference>
<dbReference type="InterPro" id="IPR006186">
    <property type="entry name" value="Ser/Thr-sp_prot-phosphatase"/>
</dbReference>
<keyword evidence="4" id="KW-1185">Reference proteome</keyword>
<dbReference type="InterPro" id="IPR043360">
    <property type="entry name" value="PP2B"/>
</dbReference>
<evidence type="ECO:0000259" key="2">
    <source>
        <dbReference type="PROSITE" id="PS00125"/>
    </source>
</evidence>
<dbReference type="Proteomes" id="UP000030655">
    <property type="component" value="Unassembled WGS sequence"/>
</dbReference>
<proteinExistence type="inferred from homology"/>
<dbReference type="GO" id="GO:0097720">
    <property type="term" value="P:calcineurin-mediated signaling"/>
    <property type="evidence" value="ECO:0007669"/>
    <property type="project" value="InterPro"/>
</dbReference>
<dbReference type="InterPro" id="IPR004843">
    <property type="entry name" value="Calcineurin-like_PHP"/>
</dbReference>
<dbReference type="PANTHER" id="PTHR45673">
    <property type="entry name" value="SERINE/THREONINE-PROTEIN PHOSPHATASE 2B CATALYTIC SUBUNIT 1-RELATED"/>
    <property type="match status" value="1"/>
</dbReference>
<protein>
    <recommendedName>
        <fullName evidence="1">Serine/threonine-protein phosphatase</fullName>
        <ecNumber evidence="1">3.1.3.16</ecNumber>
    </recommendedName>
</protein>
<comment type="similarity">
    <text evidence="1">Belongs to the PPP phosphatase family.</text>
</comment>
<dbReference type="STRING" id="1288291.A0A059F164"/>
<dbReference type="SMART" id="SM00156">
    <property type="entry name" value="PP2Ac"/>
    <property type="match status" value="1"/>
</dbReference>
<evidence type="ECO:0000313" key="4">
    <source>
        <dbReference type="Proteomes" id="UP000030655"/>
    </source>
</evidence>
<sequence>MIEELEEQRLNKNIPLPAYHYIETTYLADQKRKYFNEKIILTHFLHEGRLSNDQINTILDDSSKIFRNEKNLLEIEGPAYIIGDIHGQFFDLNELLKKFDFSKDTIIFLGDYVDRGVFSLEVYVYLLVLKINYPNNIFLLRGNHECSSLTSFFTFKEEVKFKHNLDIYNRITNSFNCLPLAAIVSKKVFCVHGGISPHLKYIEQINSIDRFKEIPYDGLMCDLMWADPATNYNIEKKYFEFNHKRRVSVVYYYSAVKKFLEENNLDSIVRGHEVEKFGYKKFKCFRENIPSVHTVFSAPNYCDTYSNLGSILYYDNGRYEIKNYEWIAHPYVNKNYIDVISQTFSFVSEKVSEFYLDLLTYLEEISSATSSSTFTIEEETTNELALISDVLDEVVLKQEINIVQEFNKNMLILREERENSDEMELEKPFLDSNKCKTIDETHYNYNTAQKKDAINEEKIEDRANIRASSIEIPPSMVCENSKKIQMIGLEKAIKKCEIKEESDKFKVKIKKD</sequence>
<dbReference type="InterPro" id="IPR029052">
    <property type="entry name" value="Metallo-depent_PP-like"/>
</dbReference>
<dbReference type="Gene3D" id="3.60.21.10">
    <property type="match status" value="1"/>
</dbReference>
<evidence type="ECO:0000256" key="1">
    <source>
        <dbReference type="RuleBase" id="RU004273"/>
    </source>
</evidence>
<dbReference type="EC" id="3.1.3.16" evidence="1"/>
<gene>
    <name evidence="3" type="ORF">H312_01868</name>
</gene>
<dbReference type="SUPFAM" id="SSF56300">
    <property type="entry name" value="Metallo-dependent phosphatases"/>
    <property type="match status" value="1"/>
</dbReference>
<organism evidence="3 4">
    <name type="scientific">Anncaliia algerae PRA339</name>
    <dbReference type="NCBI Taxonomy" id="1288291"/>
    <lineage>
        <taxon>Eukaryota</taxon>
        <taxon>Fungi</taxon>
        <taxon>Fungi incertae sedis</taxon>
        <taxon>Microsporidia</taxon>
        <taxon>Tubulinosematoidea</taxon>
        <taxon>Tubulinosematidae</taxon>
        <taxon>Anncaliia</taxon>
    </lineage>
</organism>
<dbReference type="EMBL" id="KK365166">
    <property type="protein sequence ID" value="KCZ80706.1"/>
    <property type="molecule type" value="Genomic_DNA"/>
</dbReference>
<feature type="domain" description="Serine/threonine specific protein phosphatases" evidence="2">
    <location>
        <begin position="140"/>
        <end position="145"/>
    </location>
</feature>
<reference evidence="3 4" key="2">
    <citation type="submission" date="2014-03" db="EMBL/GenBank/DDBJ databases">
        <title>The Genome Sequence of Anncaliia algerae insect isolate PRA339.</title>
        <authorList>
            <consortium name="The Broad Institute Genome Sequencing Platform"/>
            <consortium name="The Broad Institute Genome Sequencing Center for Infectious Disease"/>
            <person name="Cuomo C."/>
            <person name="Becnel J."/>
            <person name="Sanscrainte N."/>
            <person name="Walker B."/>
            <person name="Young S.K."/>
            <person name="Zeng Q."/>
            <person name="Gargeya S."/>
            <person name="Fitzgerald M."/>
            <person name="Haas B."/>
            <person name="Abouelleil A."/>
            <person name="Alvarado L."/>
            <person name="Arachchi H.M."/>
            <person name="Berlin A.M."/>
            <person name="Chapman S.B."/>
            <person name="Dewar J."/>
            <person name="Goldberg J."/>
            <person name="Griggs A."/>
            <person name="Gujja S."/>
            <person name="Hansen M."/>
            <person name="Howarth C."/>
            <person name="Imamovic A."/>
            <person name="Larimer J."/>
            <person name="McCowan C."/>
            <person name="Murphy C."/>
            <person name="Neiman D."/>
            <person name="Pearson M."/>
            <person name="Priest M."/>
            <person name="Roberts A."/>
            <person name="Saif S."/>
            <person name="Shea T."/>
            <person name="Sisk P."/>
            <person name="Sykes S."/>
            <person name="Wortman J."/>
            <person name="Nusbaum C."/>
            <person name="Birren B."/>
        </authorList>
    </citation>
    <scope>NUCLEOTIDE SEQUENCE [LARGE SCALE GENOMIC DNA]</scope>
    <source>
        <strain evidence="3 4">PRA339</strain>
    </source>
</reference>
<dbReference type="AlphaFoldDB" id="A0A059F164"/>
<comment type="catalytic activity">
    <reaction evidence="1">
        <text>O-phospho-L-threonyl-[protein] + H2O = L-threonyl-[protein] + phosphate</text>
        <dbReference type="Rhea" id="RHEA:47004"/>
        <dbReference type="Rhea" id="RHEA-COMP:11060"/>
        <dbReference type="Rhea" id="RHEA-COMP:11605"/>
        <dbReference type="ChEBI" id="CHEBI:15377"/>
        <dbReference type="ChEBI" id="CHEBI:30013"/>
        <dbReference type="ChEBI" id="CHEBI:43474"/>
        <dbReference type="ChEBI" id="CHEBI:61977"/>
        <dbReference type="EC" id="3.1.3.16"/>
    </reaction>
</comment>
<dbReference type="OrthoDB" id="5593063at2759"/>
<dbReference type="Pfam" id="PF00149">
    <property type="entry name" value="Metallophos"/>
    <property type="match status" value="1"/>
</dbReference>
<reference evidence="4" key="1">
    <citation type="submission" date="2013-02" db="EMBL/GenBank/DDBJ databases">
        <authorList>
            <consortium name="The Broad Institute Genome Sequencing Platform"/>
            <person name="Cuomo C."/>
            <person name="Becnel J."/>
            <person name="Sanscrainte N."/>
            <person name="Walker B."/>
            <person name="Young S.K."/>
            <person name="Zeng Q."/>
            <person name="Gargeya S."/>
            <person name="Fitzgerald M."/>
            <person name="Haas B."/>
            <person name="Abouelleil A."/>
            <person name="Alvarado L."/>
            <person name="Arachchi H.M."/>
            <person name="Berlin A.M."/>
            <person name="Chapman S.B."/>
            <person name="Dewar J."/>
            <person name="Goldberg J."/>
            <person name="Griggs A."/>
            <person name="Gujja S."/>
            <person name="Hansen M."/>
            <person name="Howarth C."/>
            <person name="Imamovic A."/>
            <person name="Larimer J."/>
            <person name="McCowan C."/>
            <person name="Murphy C."/>
            <person name="Neiman D."/>
            <person name="Pearson M."/>
            <person name="Priest M."/>
            <person name="Roberts A."/>
            <person name="Saif S."/>
            <person name="Shea T."/>
            <person name="Sisk P."/>
            <person name="Sykes S."/>
            <person name="Wortman J."/>
            <person name="Nusbaum C."/>
            <person name="Birren B."/>
        </authorList>
    </citation>
    <scope>NUCLEOTIDE SEQUENCE [LARGE SCALE GENOMIC DNA]</scope>
    <source>
        <strain evidence="4">PRA339</strain>
    </source>
</reference>
<dbReference type="PRINTS" id="PR00114">
    <property type="entry name" value="STPHPHTASE"/>
</dbReference>
<dbReference type="VEuPathDB" id="MicrosporidiaDB:H312_01868"/>
<dbReference type="HOGENOM" id="CLU_004962_0_10_1"/>
<dbReference type="PROSITE" id="PS00125">
    <property type="entry name" value="SER_THR_PHOSPHATASE"/>
    <property type="match status" value="1"/>
</dbReference>